<sequence length="1227" mass="132656">MRRIVKGLGWTLLALVLLLVLAVGTILGTAAGSRWALSQVPGLALEGFDGRLGGSWQAQRLVWTQDGNRVEISQPALAWRPGCLLKRTLCVDELRAAAVDLQFPPGDEPPTDEPLTLPDIDLPLALHVERIDIGPLRLNDVEQLQSLQLRADWNGGGLDIHALQVRREDLSLEATGRLEPTGQWPLRLQGDAAVRSPDEQPWALKLAVDGEVRERVRLDVESQGYLDGRLQGEVQPLDDRLPATVRLTATGFKASPELPETLRVDDLELTADGNLQDGYRLLATSRLPGEGGDVRVALEGLVNLAGARLDSLELDAGGNRWVRLNGNLDWEEAITADARLAWREFPWRRLYPDIDEPPVALRELTAEAHYDDGNYLGNFAAALTGPAGDFSLASPFSGDLGAIHLPQLELKAGQGWAAGSVSVGFAEHIEWKADLALEQIDPAYWVAELPGRLGGSLASRGSLRDDALQADAALDVNGRLRGQPTRLQLKASGEGETWTLAGLDLRMGDNRIQGDGRLAGEALSGKLALDLPRLAQLWPGLEGRITGRASAGGTLQQPQGQVSLDGQGVQFEGNSLSQLRLTANLAEGERGSLELVASGIEAGETDLGDLRVAANGTRAQHQGNLELTGPTANLSMALDGGLRGDDWRGRLLRARLDASGQDWRLQEPATLERLANGRINLGSHCWASGPATLCAEDQRLMPDPRIRYRLRNFQIASLAEYFPEELAWEGVVSADIALDLPSAGPSGNIRVDAGPGTFRMREEDRWHDFPYSTLTLNSDLTPQRVDGRLSFDGGELGELEVRLGLDPRTDAKPLDGEFRLRGLNLAVGRPFIAQVERMEGQLNGSGVIGGTLLDPRINGQLLLSGGEISGSELPMSFEGLQVRLQIEGQQATLDGDWRSGQQGAGRLGGTVSWMDELDVDLRIAGTRLPVVVEPFAELEVEPDLRIRMDERRLAISGQVNVPRGDITVRELPPTTVRVSEDAVIVGEEAEAADMPMELAMDINVEVGQDQLRFSGFGLTAELVGYLHIGDNMDARGELNLRNGRYSAYGQRLIIRRAQLLFTGPVSQPFLNIEAIRRIDADNVIAGLRITGSAEQPRTEVFSEPAMSQEQALSYLVLGRALGADTGDSNLLAQAALGLGLAGSSSLTGGVAQRLGIQDFQLDTEGSGAATSVVASGRLTERLSLRYGVGVFEPANTFALRYELTRRLFLEAASGLASSLDIFYRRDF</sequence>
<dbReference type="GO" id="GO:0005886">
    <property type="term" value="C:plasma membrane"/>
    <property type="evidence" value="ECO:0007669"/>
    <property type="project" value="InterPro"/>
</dbReference>
<reference evidence="6 7" key="1">
    <citation type="journal article" date="2017" name="Eur. J. Clin. Microbiol. Infect. Dis.">
        <title>Uncommonly isolated clinical Pseudomonas: identification and phylogenetic assignation.</title>
        <authorList>
            <person name="Mulet M."/>
            <person name="Gomila M."/>
            <person name="Ramirez A."/>
            <person name="Cardew S."/>
            <person name="Moore E.R."/>
            <person name="Lalucat J."/>
            <person name="Garcia-Valdes E."/>
        </authorList>
    </citation>
    <scope>NUCLEOTIDE SEQUENCE [LARGE SCALE GENOMIC DNA]</scope>
    <source>
        <strain evidence="6 7">SD129</strain>
    </source>
</reference>
<dbReference type="PANTHER" id="PTHR36985:SF1">
    <property type="entry name" value="TRANSLOCATION AND ASSEMBLY MODULE SUBUNIT TAMB"/>
    <property type="match status" value="1"/>
</dbReference>
<comment type="subcellular location">
    <subcellularLocation>
        <location evidence="1">Membrane</location>
        <topology evidence="1">Single-pass membrane protein</topology>
    </subcellularLocation>
</comment>
<evidence type="ECO:0000256" key="4">
    <source>
        <dbReference type="ARBA" id="ARBA00023136"/>
    </source>
</evidence>
<evidence type="ECO:0000313" key="7">
    <source>
        <dbReference type="Proteomes" id="UP000306753"/>
    </source>
</evidence>
<dbReference type="AlphaFoldDB" id="A0A5R9QAG5"/>
<keyword evidence="2" id="KW-0812">Transmembrane</keyword>
<keyword evidence="4" id="KW-0472">Membrane</keyword>
<protein>
    <submittedName>
        <fullName evidence="6">Translocation/assembly module TamB</fullName>
    </submittedName>
</protein>
<dbReference type="GO" id="GO:0097347">
    <property type="term" value="C:TAM protein secretion complex"/>
    <property type="evidence" value="ECO:0007669"/>
    <property type="project" value="TreeGrafter"/>
</dbReference>
<proteinExistence type="predicted"/>
<dbReference type="EMBL" id="QLAG01000027">
    <property type="protein sequence ID" value="TLX62117.1"/>
    <property type="molecule type" value="Genomic_DNA"/>
</dbReference>
<comment type="caution">
    <text evidence="6">The sequence shown here is derived from an EMBL/GenBank/DDBJ whole genome shotgun (WGS) entry which is preliminary data.</text>
</comment>
<evidence type="ECO:0000256" key="1">
    <source>
        <dbReference type="ARBA" id="ARBA00004167"/>
    </source>
</evidence>
<dbReference type="Proteomes" id="UP000306753">
    <property type="component" value="Unassembled WGS sequence"/>
</dbReference>
<dbReference type="InterPro" id="IPR007452">
    <property type="entry name" value="TamB_C"/>
</dbReference>
<dbReference type="RefSeq" id="WP_138412489.1">
    <property type="nucleotide sequence ID" value="NZ_QLAG01000027.1"/>
</dbReference>
<accession>A0A5R9QAG5</accession>
<organism evidence="6 7">
    <name type="scientific">Stutzerimonas nosocomialis</name>
    <dbReference type="NCBI Taxonomy" id="1056496"/>
    <lineage>
        <taxon>Bacteria</taxon>
        <taxon>Pseudomonadati</taxon>
        <taxon>Pseudomonadota</taxon>
        <taxon>Gammaproteobacteria</taxon>
        <taxon>Pseudomonadales</taxon>
        <taxon>Pseudomonadaceae</taxon>
        <taxon>Stutzerimonas</taxon>
    </lineage>
</organism>
<gene>
    <name evidence="6" type="ORF">DN820_18075</name>
</gene>
<dbReference type="PANTHER" id="PTHR36985">
    <property type="entry name" value="TRANSLOCATION AND ASSEMBLY MODULE SUBUNIT TAMB"/>
    <property type="match status" value="1"/>
</dbReference>
<keyword evidence="7" id="KW-1185">Reference proteome</keyword>
<evidence type="ECO:0000259" key="5">
    <source>
        <dbReference type="Pfam" id="PF04357"/>
    </source>
</evidence>
<evidence type="ECO:0000256" key="3">
    <source>
        <dbReference type="ARBA" id="ARBA00022989"/>
    </source>
</evidence>
<name>A0A5R9QAG5_9GAMM</name>
<keyword evidence="3" id="KW-1133">Transmembrane helix</keyword>
<dbReference type="Pfam" id="PF04357">
    <property type="entry name" value="TamB"/>
    <property type="match status" value="1"/>
</dbReference>
<evidence type="ECO:0000256" key="2">
    <source>
        <dbReference type="ARBA" id="ARBA00022692"/>
    </source>
</evidence>
<feature type="domain" description="Translocation and assembly module TamB C-terminal" evidence="5">
    <location>
        <begin position="900"/>
        <end position="1227"/>
    </location>
</feature>
<evidence type="ECO:0000313" key="6">
    <source>
        <dbReference type="EMBL" id="TLX62117.1"/>
    </source>
</evidence>
<dbReference type="GO" id="GO:0009306">
    <property type="term" value="P:protein secretion"/>
    <property type="evidence" value="ECO:0007669"/>
    <property type="project" value="InterPro"/>
</dbReference>